<keyword evidence="2" id="KW-1185">Reference proteome</keyword>
<sequence length="25" mass="3091">MILNILAFYMQHSYKLQETFLILLF</sequence>
<organism evidence="1">
    <name type="scientific">Spirodela intermedia</name>
    <name type="common">Intermediate duckweed</name>
    <dbReference type="NCBI Taxonomy" id="51605"/>
    <lineage>
        <taxon>Eukaryota</taxon>
        <taxon>Viridiplantae</taxon>
        <taxon>Streptophyta</taxon>
        <taxon>Embryophyta</taxon>
        <taxon>Tracheophyta</taxon>
        <taxon>Spermatophyta</taxon>
        <taxon>Magnoliopsida</taxon>
        <taxon>Liliopsida</taxon>
        <taxon>Araceae</taxon>
        <taxon>Lemnoideae</taxon>
        <taxon>Spirodela</taxon>
    </lineage>
</organism>
<evidence type="ECO:0000313" key="2">
    <source>
        <dbReference type="Proteomes" id="UP001189122"/>
    </source>
</evidence>
<dbReference type="Proteomes" id="UP001189122">
    <property type="component" value="Unassembled WGS sequence"/>
</dbReference>
<dbReference type="AlphaFoldDB" id="A0A7I8IUZ7"/>
<proteinExistence type="predicted"/>
<dbReference type="EMBL" id="CACRZD030000006">
    <property type="protein sequence ID" value="CAA6661393.1"/>
    <property type="molecule type" value="Genomic_DNA"/>
</dbReference>
<protein>
    <submittedName>
        <fullName evidence="1">Uncharacterized protein</fullName>
    </submittedName>
</protein>
<evidence type="ECO:0000313" key="1">
    <source>
        <dbReference type="EMBL" id="CAA2621706.1"/>
    </source>
</evidence>
<dbReference type="EMBL" id="LR743593">
    <property type="protein sequence ID" value="CAA2621706.1"/>
    <property type="molecule type" value="Genomic_DNA"/>
</dbReference>
<name>A0A7I8IUZ7_SPIIN</name>
<gene>
    <name evidence="1" type="ORF">SI7747_06007788</name>
</gene>
<reference evidence="1 2" key="1">
    <citation type="submission" date="2019-12" db="EMBL/GenBank/DDBJ databases">
        <authorList>
            <person name="Scholz U."/>
            <person name="Mascher M."/>
            <person name="Fiebig A."/>
        </authorList>
    </citation>
    <scope>NUCLEOTIDE SEQUENCE</scope>
</reference>
<accession>A0A7I8IUZ7</accession>